<reference evidence="1 2" key="1">
    <citation type="journal article" date="2018" name="Front. Plant Sci.">
        <title>Red Clover (Trifolium pratense) and Zigzag Clover (T. medium) - A Picture of Genomic Similarities and Differences.</title>
        <authorList>
            <person name="Dluhosova J."/>
            <person name="Istvanek J."/>
            <person name="Nedelnik J."/>
            <person name="Repkova J."/>
        </authorList>
    </citation>
    <scope>NUCLEOTIDE SEQUENCE [LARGE SCALE GENOMIC DNA]</scope>
    <source>
        <strain evidence="2">cv. 10/8</strain>
        <tissue evidence="1">Leaf</tissue>
    </source>
</reference>
<evidence type="ECO:0008006" key="3">
    <source>
        <dbReference type="Google" id="ProtNLM"/>
    </source>
</evidence>
<organism evidence="1 2">
    <name type="scientific">Trifolium medium</name>
    <dbReference type="NCBI Taxonomy" id="97028"/>
    <lineage>
        <taxon>Eukaryota</taxon>
        <taxon>Viridiplantae</taxon>
        <taxon>Streptophyta</taxon>
        <taxon>Embryophyta</taxon>
        <taxon>Tracheophyta</taxon>
        <taxon>Spermatophyta</taxon>
        <taxon>Magnoliopsida</taxon>
        <taxon>eudicotyledons</taxon>
        <taxon>Gunneridae</taxon>
        <taxon>Pentapetalae</taxon>
        <taxon>rosids</taxon>
        <taxon>fabids</taxon>
        <taxon>Fabales</taxon>
        <taxon>Fabaceae</taxon>
        <taxon>Papilionoideae</taxon>
        <taxon>50 kb inversion clade</taxon>
        <taxon>NPAAA clade</taxon>
        <taxon>Hologalegina</taxon>
        <taxon>IRL clade</taxon>
        <taxon>Trifolieae</taxon>
        <taxon>Trifolium</taxon>
    </lineage>
</organism>
<protein>
    <recommendedName>
        <fullName evidence="3">DUF4283 domain protein</fullName>
    </recommendedName>
</protein>
<dbReference type="AlphaFoldDB" id="A0A392VIB8"/>
<dbReference type="EMBL" id="LXQA011132442">
    <property type="protein sequence ID" value="MCI86130.1"/>
    <property type="molecule type" value="Genomic_DNA"/>
</dbReference>
<name>A0A392VIB8_9FABA</name>
<feature type="non-terminal residue" evidence="1">
    <location>
        <position position="71"/>
    </location>
</feature>
<accession>A0A392VIB8</accession>
<evidence type="ECO:0000313" key="2">
    <source>
        <dbReference type="Proteomes" id="UP000265520"/>
    </source>
</evidence>
<dbReference type="Proteomes" id="UP000265520">
    <property type="component" value="Unassembled WGS sequence"/>
</dbReference>
<sequence>IVEEWGYAMGEDTCLFEEENVTEASQSDCEVGHVDPEVCRNVDMLVDKIAKGLEEEDGDDFQGKADEELSD</sequence>
<comment type="caution">
    <text evidence="1">The sequence shown here is derived from an EMBL/GenBank/DDBJ whole genome shotgun (WGS) entry which is preliminary data.</text>
</comment>
<proteinExistence type="predicted"/>
<keyword evidence="2" id="KW-1185">Reference proteome</keyword>
<feature type="non-terminal residue" evidence="1">
    <location>
        <position position="1"/>
    </location>
</feature>
<evidence type="ECO:0000313" key="1">
    <source>
        <dbReference type="EMBL" id="MCI86130.1"/>
    </source>
</evidence>